<keyword evidence="1" id="KW-0732">Signal</keyword>
<reference evidence="2 3" key="1">
    <citation type="submission" date="2019-10" db="EMBL/GenBank/DDBJ databases">
        <title>Assembly and Annotation for the nematode Trichostrongylus colubriformis.</title>
        <authorList>
            <person name="Martin J."/>
        </authorList>
    </citation>
    <scope>NUCLEOTIDE SEQUENCE [LARGE SCALE GENOMIC DNA]</scope>
    <source>
        <strain evidence="2">G859</strain>
        <tissue evidence="2">Whole worm</tissue>
    </source>
</reference>
<sequence length="64" mass="6966">FQNKMVKNIVVLTTLLLAAAHCDLGRSFCKRGNHATNSTAFSTCEASSCAVHNSEAHTIRCQRT</sequence>
<dbReference type="AlphaFoldDB" id="A0AAN8FUZ2"/>
<accession>A0AAN8FUZ2</accession>
<comment type="caution">
    <text evidence="2">The sequence shown here is derived from an EMBL/GenBank/DDBJ whole genome shotgun (WGS) entry which is preliminary data.</text>
</comment>
<name>A0AAN8FUZ2_TRICO</name>
<protein>
    <submittedName>
        <fullName evidence="2">Uncharacterized protein</fullName>
    </submittedName>
</protein>
<keyword evidence="3" id="KW-1185">Reference proteome</keyword>
<feature type="non-terminal residue" evidence="2">
    <location>
        <position position="1"/>
    </location>
</feature>
<dbReference type="Proteomes" id="UP001331761">
    <property type="component" value="Unassembled WGS sequence"/>
</dbReference>
<organism evidence="2 3">
    <name type="scientific">Trichostrongylus colubriformis</name>
    <name type="common">Black scour worm</name>
    <dbReference type="NCBI Taxonomy" id="6319"/>
    <lineage>
        <taxon>Eukaryota</taxon>
        <taxon>Metazoa</taxon>
        <taxon>Ecdysozoa</taxon>
        <taxon>Nematoda</taxon>
        <taxon>Chromadorea</taxon>
        <taxon>Rhabditida</taxon>
        <taxon>Rhabditina</taxon>
        <taxon>Rhabditomorpha</taxon>
        <taxon>Strongyloidea</taxon>
        <taxon>Trichostrongylidae</taxon>
        <taxon>Trichostrongylus</taxon>
    </lineage>
</organism>
<proteinExistence type="predicted"/>
<evidence type="ECO:0000313" key="2">
    <source>
        <dbReference type="EMBL" id="KAK5985102.1"/>
    </source>
</evidence>
<evidence type="ECO:0000313" key="3">
    <source>
        <dbReference type="Proteomes" id="UP001331761"/>
    </source>
</evidence>
<evidence type="ECO:0000256" key="1">
    <source>
        <dbReference type="SAM" id="SignalP"/>
    </source>
</evidence>
<feature type="signal peptide" evidence="1">
    <location>
        <begin position="1"/>
        <end position="20"/>
    </location>
</feature>
<dbReference type="EMBL" id="WIXE01002121">
    <property type="protein sequence ID" value="KAK5985102.1"/>
    <property type="molecule type" value="Genomic_DNA"/>
</dbReference>
<feature type="chain" id="PRO_5043019551" evidence="1">
    <location>
        <begin position="21"/>
        <end position="64"/>
    </location>
</feature>
<gene>
    <name evidence="2" type="ORF">GCK32_002568</name>
</gene>